<dbReference type="Gene3D" id="3.40.50.2300">
    <property type="match status" value="1"/>
</dbReference>
<dbReference type="Pfam" id="PF00158">
    <property type="entry name" value="Sigma54_activat"/>
    <property type="match status" value="1"/>
</dbReference>
<dbReference type="PROSITE" id="PS50045">
    <property type="entry name" value="SIGMA54_INTERACT_4"/>
    <property type="match status" value="1"/>
</dbReference>
<keyword evidence="3" id="KW-0805">Transcription regulation</keyword>
<dbReference type="Gene3D" id="3.40.50.10660">
    <property type="entry name" value="PrpR receptor domain-like"/>
    <property type="match status" value="1"/>
</dbReference>
<dbReference type="Gene3D" id="3.40.50.300">
    <property type="entry name" value="P-loop containing nucleotide triphosphate hydrolases"/>
    <property type="match status" value="1"/>
</dbReference>
<dbReference type="SMART" id="SM00091">
    <property type="entry name" value="PAS"/>
    <property type="match status" value="1"/>
</dbReference>
<dbReference type="Pfam" id="PF02954">
    <property type="entry name" value="HTH_8"/>
    <property type="match status" value="1"/>
</dbReference>
<name>A0A1H4A4L6_SELRU</name>
<dbReference type="FunFam" id="3.40.50.300:FF:000006">
    <property type="entry name" value="DNA-binding transcriptional regulator NtrC"/>
    <property type="match status" value="1"/>
</dbReference>
<dbReference type="InterPro" id="IPR010524">
    <property type="entry name" value="Sig_transdc_resp-reg_PrpR_N"/>
</dbReference>
<dbReference type="Pfam" id="PF06506">
    <property type="entry name" value="PrpR_N"/>
    <property type="match status" value="1"/>
</dbReference>
<dbReference type="CDD" id="cd00009">
    <property type="entry name" value="AAA"/>
    <property type="match status" value="1"/>
</dbReference>
<evidence type="ECO:0000256" key="2">
    <source>
        <dbReference type="ARBA" id="ARBA00022840"/>
    </source>
</evidence>
<dbReference type="PROSITE" id="PS00688">
    <property type="entry name" value="SIGMA54_INTERACT_3"/>
    <property type="match status" value="1"/>
</dbReference>
<evidence type="ECO:0000313" key="8">
    <source>
        <dbReference type="Proteomes" id="UP000183469"/>
    </source>
</evidence>
<dbReference type="PANTHER" id="PTHR32071">
    <property type="entry name" value="TRANSCRIPTIONAL REGULATORY PROTEIN"/>
    <property type="match status" value="1"/>
</dbReference>
<keyword evidence="2" id="KW-0067">ATP-binding</keyword>
<dbReference type="InterPro" id="IPR025944">
    <property type="entry name" value="Sigma_54_int_dom_CS"/>
</dbReference>
<accession>A0A1H4A4L6</accession>
<dbReference type="InterPro" id="IPR009057">
    <property type="entry name" value="Homeodomain-like_sf"/>
</dbReference>
<dbReference type="SMART" id="SM00382">
    <property type="entry name" value="AAA"/>
    <property type="match status" value="1"/>
</dbReference>
<dbReference type="SUPFAM" id="SSF46689">
    <property type="entry name" value="Homeodomain-like"/>
    <property type="match status" value="1"/>
</dbReference>
<dbReference type="Pfam" id="PF00989">
    <property type="entry name" value="PAS"/>
    <property type="match status" value="1"/>
</dbReference>
<sequence>MQAQVLVVAPFAELADSIKQVIRECFGTQKQLFRVLEADLQDAEKLVQQGLPKSIKVIVSRGGTAVLLEKLNMLPVVSIQVSGMDIAQAVYNHKEYKQGNKVGVVGFPNMLYGCEELESILKRPLVELEIQDEENVAAKISAAMEAGVDFVVGDAVSVRVAQEKGIPASIITSGKQAIFQALQEALLIAQVVSRDEGKSQLLRAVVNQAQDGIIAVNEKQEITVFNPRAELLFRRFSYDVLGKSLQEVCPDLLEKEGNNGEENVIDVFGKQVLIKKAVIQTADLYMSIYTLQQVSEVQRIEQNIRKRLTTKGLTAKYHLDDIIGASTPCKTMKEKAARYALTDSTILITGESGTGKEMLVQGIHNKSNRASGPFVAVNCAALPENLLESELFGYVEGAFTGAKRGGRQGMFELAHGGTLFLDEIGEMPMPLQSRLLRVLQEREVMPIGGEAIIPIDVRVIAATNKNLGEMVAKGEFRQDLYYRLNILRIHMPVLAERRTDIPLLVKGILVDMNSVNPRISGIDDEALEILSCQRWPGNIRQLRNMVERIMLLANGACIDKQAVLLALEDDGEEGIIVEPLSSADSLETLATEKMQQVLAEEGYNYSRAAKRLGIHRTTLWRKLRK</sequence>
<dbReference type="InterPro" id="IPR025943">
    <property type="entry name" value="Sigma_54_int_dom_ATP-bd_2"/>
</dbReference>
<dbReference type="PROSITE" id="PS00675">
    <property type="entry name" value="SIGMA54_INTERACT_1"/>
    <property type="match status" value="1"/>
</dbReference>
<dbReference type="OrthoDB" id="9803970at2"/>
<evidence type="ECO:0000313" key="7">
    <source>
        <dbReference type="EMBL" id="SEA30896.1"/>
    </source>
</evidence>
<organism evidence="7 8">
    <name type="scientific">Selenomonas ruminantium</name>
    <dbReference type="NCBI Taxonomy" id="971"/>
    <lineage>
        <taxon>Bacteria</taxon>
        <taxon>Bacillati</taxon>
        <taxon>Bacillota</taxon>
        <taxon>Negativicutes</taxon>
        <taxon>Selenomonadales</taxon>
        <taxon>Selenomonadaceae</taxon>
        <taxon>Selenomonas</taxon>
    </lineage>
</organism>
<dbReference type="InterPro" id="IPR003593">
    <property type="entry name" value="AAA+_ATPase"/>
</dbReference>
<dbReference type="InterPro" id="IPR025662">
    <property type="entry name" value="Sigma_54_int_dom_ATP-bd_1"/>
</dbReference>
<evidence type="ECO:0000259" key="6">
    <source>
        <dbReference type="PROSITE" id="PS50045"/>
    </source>
</evidence>
<gene>
    <name evidence="7" type="ORF">SAMN05660648_02722</name>
</gene>
<evidence type="ECO:0000256" key="3">
    <source>
        <dbReference type="ARBA" id="ARBA00023015"/>
    </source>
</evidence>
<dbReference type="Gene3D" id="1.10.10.60">
    <property type="entry name" value="Homeodomain-like"/>
    <property type="match status" value="1"/>
</dbReference>
<dbReference type="GO" id="GO:0000156">
    <property type="term" value="F:phosphorelay response regulator activity"/>
    <property type="evidence" value="ECO:0007669"/>
    <property type="project" value="InterPro"/>
</dbReference>
<dbReference type="InterPro" id="IPR013767">
    <property type="entry name" value="PAS_fold"/>
</dbReference>
<dbReference type="PRINTS" id="PR01590">
    <property type="entry name" value="HTHFIS"/>
</dbReference>
<dbReference type="SUPFAM" id="SSF55785">
    <property type="entry name" value="PYP-like sensor domain (PAS domain)"/>
    <property type="match status" value="1"/>
</dbReference>
<dbReference type="EMBL" id="FNQG01000014">
    <property type="protein sequence ID" value="SEA30896.1"/>
    <property type="molecule type" value="Genomic_DNA"/>
</dbReference>
<dbReference type="RefSeq" id="WP_081350095.1">
    <property type="nucleotide sequence ID" value="NZ_FNQG01000014.1"/>
</dbReference>
<dbReference type="SUPFAM" id="SSF52540">
    <property type="entry name" value="P-loop containing nucleoside triphosphate hydrolases"/>
    <property type="match status" value="1"/>
</dbReference>
<dbReference type="Proteomes" id="UP000183469">
    <property type="component" value="Unassembled WGS sequence"/>
</dbReference>
<dbReference type="PROSITE" id="PS00676">
    <property type="entry name" value="SIGMA54_INTERACT_2"/>
    <property type="match status" value="1"/>
</dbReference>
<dbReference type="InterPro" id="IPR002078">
    <property type="entry name" value="Sigma_54_int"/>
</dbReference>
<dbReference type="InterPro" id="IPR058031">
    <property type="entry name" value="AAA_lid_NorR"/>
</dbReference>
<reference evidence="7 8" key="1">
    <citation type="submission" date="2016-10" db="EMBL/GenBank/DDBJ databases">
        <authorList>
            <person name="de Groot N.N."/>
        </authorList>
    </citation>
    <scope>NUCLEOTIDE SEQUENCE [LARGE SCALE GENOMIC DNA]</scope>
    <source>
        <strain evidence="7 8">DSM 2872</strain>
    </source>
</reference>
<dbReference type="Gene3D" id="3.30.450.20">
    <property type="entry name" value="PAS domain"/>
    <property type="match status" value="1"/>
</dbReference>
<keyword evidence="4 7" id="KW-0238">DNA-binding</keyword>
<dbReference type="PANTHER" id="PTHR32071:SF57">
    <property type="entry name" value="C4-DICARBOXYLATE TRANSPORT TRANSCRIPTIONAL REGULATORY PROTEIN DCTD"/>
    <property type="match status" value="1"/>
</dbReference>
<keyword evidence="5" id="KW-0804">Transcription</keyword>
<keyword evidence="1" id="KW-0547">Nucleotide-binding</keyword>
<dbReference type="GO" id="GO:0006355">
    <property type="term" value="P:regulation of DNA-templated transcription"/>
    <property type="evidence" value="ECO:0007669"/>
    <property type="project" value="InterPro"/>
</dbReference>
<dbReference type="SUPFAM" id="SSF159800">
    <property type="entry name" value="PrpR receptor domain-like"/>
    <property type="match status" value="1"/>
</dbReference>
<dbReference type="InterPro" id="IPR000014">
    <property type="entry name" value="PAS"/>
</dbReference>
<evidence type="ECO:0000256" key="4">
    <source>
        <dbReference type="ARBA" id="ARBA00023125"/>
    </source>
</evidence>
<dbReference type="GO" id="GO:0043565">
    <property type="term" value="F:sequence-specific DNA binding"/>
    <property type="evidence" value="ECO:0007669"/>
    <property type="project" value="InterPro"/>
</dbReference>
<dbReference type="Pfam" id="PF25601">
    <property type="entry name" value="AAA_lid_14"/>
    <property type="match status" value="1"/>
</dbReference>
<dbReference type="AlphaFoldDB" id="A0A1H4A4L6"/>
<dbReference type="GO" id="GO:0005524">
    <property type="term" value="F:ATP binding"/>
    <property type="evidence" value="ECO:0007669"/>
    <property type="project" value="UniProtKB-KW"/>
</dbReference>
<feature type="domain" description="Sigma-54 factor interaction" evidence="6">
    <location>
        <begin position="322"/>
        <end position="551"/>
    </location>
</feature>
<dbReference type="Gene3D" id="1.10.8.60">
    <property type="match status" value="1"/>
</dbReference>
<dbReference type="InterPro" id="IPR035965">
    <property type="entry name" value="PAS-like_dom_sf"/>
</dbReference>
<proteinExistence type="predicted"/>
<evidence type="ECO:0000256" key="5">
    <source>
        <dbReference type="ARBA" id="ARBA00023163"/>
    </source>
</evidence>
<evidence type="ECO:0000256" key="1">
    <source>
        <dbReference type="ARBA" id="ARBA00022741"/>
    </source>
</evidence>
<protein>
    <submittedName>
        <fullName evidence="7">Transcriptional regulator containing PAS, AAA-type ATPase, and DNA-binding Fis domains</fullName>
    </submittedName>
</protein>
<dbReference type="InterPro" id="IPR002197">
    <property type="entry name" value="HTH_Fis"/>
</dbReference>
<dbReference type="InterPro" id="IPR027417">
    <property type="entry name" value="P-loop_NTPase"/>
</dbReference>